<organism evidence="3 4">
    <name type="scientific">Rhodococcus sovatensis</name>
    <dbReference type="NCBI Taxonomy" id="1805840"/>
    <lineage>
        <taxon>Bacteria</taxon>
        <taxon>Bacillati</taxon>
        <taxon>Actinomycetota</taxon>
        <taxon>Actinomycetes</taxon>
        <taxon>Mycobacteriales</taxon>
        <taxon>Nocardiaceae</taxon>
        <taxon>Rhodococcus</taxon>
    </lineage>
</organism>
<dbReference type="InterPro" id="IPR015590">
    <property type="entry name" value="Aldehyde_DH_dom"/>
</dbReference>
<keyword evidence="1" id="KW-0560">Oxidoreductase</keyword>
<dbReference type="Proteomes" id="UP001432000">
    <property type="component" value="Chromosome"/>
</dbReference>
<gene>
    <name evidence="3" type="ORF">WDS16_24595</name>
</gene>
<evidence type="ECO:0000256" key="1">
    <source>
        <dbReference type="ARBA" id="ARBA00023002"/>
    </source>
</evidence>
<dbReference type="SUPFAM" id="SSF53720">
    <property type="entry name" value="ALDH-like"/>
    <property type="match status" value="1"/>
</dbReference>
<dbReference type="Gene3D" id="3.40.605.10">
    <property type="entry name" value="Aldehyde Dehydrogenase, Chain A, domain 1"/>
    <property type="match status" value="1"/>
</dbReference>
<sequence length="580" mass="61454">MTELNAPHPPAADNSDTEVHARVDTALAELRAGEQTWGALSLGQRRKLIERVRDLTVEHAEEWVAAAASIKGLESTSPLIGEEWMSGPYAFTGGTATIARTLGDLEQGKGPLEGATFGTAPGGRTTVQVLPHGVFDQLLLSGFSAQVWLKPGIDAATAQRTAGLAQLTPDRTNGVGVVLGAGNIMSIAPLDTLYELIANNRVVALKLNPITDPMLPVFTKILAPLIDVGAVRILTGGAEVGGYLVGHDLVDHVHMTGSSITHDAIVFGPGESGAARKAAGDPLLTKPITSELGGVSPTIVLPGEWSSADIRFQAEHVATQRLHNGGYNCVASQVIVLSSGWPQRDEFLAAVRDALAAAPQRRPYYPGSDGRVESAVESYPHARRLPGGRVLIDDLNPGDETTLLNTEYFAPVLGVVELPYEGEQFFVKAVETVNEKFVGTLGVNVLAHPKTIESYGRRFDELLAELRYGAIAVNAWTALAFLSAAATWGAFPGHTLADVQSGIGIVHNALLIDGTERTVVRGPFRPSPRSLGNKEWSISPKPPWFVSNRTAATTGRLLTAFAGSPSWAKLPAIFASALRG</sequence>
<dbReference type="InterPro" id="IPR016163">
    <property type="entry name" value="Ald_DH_C"/>
</dbReference>
<dbReference type="RefSeq" id="WP_338888478.1">
    <property type="nucleotide sequence ID" value="NZ_CP147846.1"/>
</dbReference>
<dbReference type="InterPro" id="IPR016161">
    <property type="entry name" value="Ald_DH/histidinol_DH"/>
</dbReference>
<proteinExistence type="predicted"/>
<dbReference type="Pfam" id="PF00171">
    <property type="entry name" value="Aldedh"/>
    <property type="match status" value="1"/>
</dbReference>
<keyword evidence="4" id="KW-1185">Reference proteome</keyword>
<dbReference type="Gene3D" id="3.40.309.10">
    <property type="entry name" value="Aldehyde Dehydrogenase, Chain A, domain 2"/>
    <property type="match status" value="1"/>
</dbReference>
<accession>A0ABZ2PKS1</accession>
<evidence type="ECO:0000313" key="3">
    <source>
        <dbReference type="EMBL" id="WXG68336.1"/>
    </source>
</evidence>
<dbReference type="InterPro" id="IPR016162">
    <property type="entry name" value="Ald_DH_N"/>
</dbReference>
<feature type="domain" description="Aldehyde dehydrogenase" evidence="2">
    <location>
        <begin position="194"/>
        <end position="360"/>
    </location>
</feature>
<protein>
    <submittedName>
        <fullName evidence="3">Aldehyde dehydrogenase family protein</fullName>
    </submittedName>
</protein>
<evidence type="ECO:0000313" key="4">
    <source>
        <dbReference type="Proteomes" id="UP001432000"/>
    </source>
</evidence>
<evidence type="ECO:0000259" key="2">
    <source>
        <dbReference type="Pfam" id="PF00171"/>
    </source>
</evidence>
<dbReference type="EMBL" id="CP147846">
    <property type="protein sequence ID" value="WXG68336.1"/>
    <property type="molecule type" value="Genomic_DNA"/>
</dbReference>
<reference evidence="3 4" key="1">
    <citation type="submission" date="2024-03" db="EMBL/GenBank/DDBJ databases">
        <title>Natural products discovery in diverse microorganisms through a two-stage MS feature dereplication strategy.</title>
        <authorList>
            <person name="Zhang R."/>
        </authorList>
    </citation>
    <scope>NUCLEOTIDE SEQUENCE [LARGE SCALE GENOMIC DNA]</scope>
    <source>
        <strain evidence="3 4">18930</strain>
    </source>
</reference>
<name>A0ABZ2PKS1_9NOCA</name>